<comment type="subcellular location">
    <subcellularLocation>
        <location evidence="1">Membrane</location>
        <topology evidence="1">Multi-pass membrane protein</topology>
    </subcellularLocation>
</comment>
<dbReference type="Proteomes" id="UP000650582">
    <property type="component" value="Unassembled WGS sequence"/>
</dbReference>
<evidence type="ECO:0000256" key="8">
    <source>
        <dbReference type="ARBA" id="ARBA00023136"/>
    </source>
</evidence>
<sequence>MALPGSDNSPKVGADELTASVPALDLQPTAATDIPGTNRRSAQSETSVDEKLHQDHSTSKDLTPSFDEKSAHADPNDYFDDVKLVKGQPVIETGAHVSNFAVDVRDDGDPSLTLRSFFIGTVVAGLGAALSQIYIFKPITVSVSGIFLLLLVYTIGKAWEMLLPKPEQFESRIPWLAPIVRVINPGPYGLKEHVVATLIATTAAYGATAVNIFAVQRLFYNAEVNGTTAVLATFSTACFGYGLVGLLRPLTVYPSEMVYWGNLPTVTTFQALHWDTTATSKRLQLFWSAFGGMAVYEILPAYIFPLLNGFSVFCLASQKASTRVREVFTNVFGGVSGNEGLGILSLSFDWQYIGSTYMSLPLIQQGNSWIGYGICYVAMLAIYYSNTWDAKSFPMLSTSIFGSDGKRYNQTAVFGPTFTLNHTALEEYGLPHLTGSNVWANMTACWSIGGLIAHCLWFWRGYVVDSFRQARTGTQPDRHWVAMQRYKECPWWWYVILLVLSFFAGLIVIFKGNTTLPWWGYILSLAVGGFVAPFSNLLYARLGNGIATNQLMKMVAGAVHPGKPVANLYFSMWSHDVISTSIGLAGDLKMGQYLKIPPRIMFITQMWGTLLGAFVNYAVMASITSSRREVLLNPIGTNVWSGATVQSLNSAAVTWSLAGELYGPHGPYKWVPIGLALGMIPTTIQYFIWKRWPKIGPVEVDKIMLPVIYMYAGWFSSGVNSITTSIIIVGLASQVWLRRRHPGWYNKYNYILGGGLDGGTQTIVFILSFAVYGASGIERPFPNWWGNPADINPDYFYYTVFSAYIYIILSMRLWRREALEHKSTVPEIVKSPYIPLSSDALRGVQPQHIASCIFAVSTMPSLATMPSLTTRPSSARTSSHFNTTLTSPLFNLFPIAPSGEGLGWEPSCSAPNCLPIASWSTSFVNSTLDFSYWGSYVSFHGMVEGSMTAQITQDGQQEQRNLSNGILLTIKSSHLGDLDFHNLSIKIINASPNARLTVTRVSFSGSFYNNARGYDRYVVPSNDRVLHYVGFSRRPSAVSSPSPATYESNTVGDKAYMHWNGTMALLYGPCGPSNGIMRVTIDGKEYTSNTYKPFPSDDCLLFQSRSVSPYTYHELEVENLDGRTISVNRIEIIRATTIRSEGSSNTAVEIMVIVLFVIMLSTGVVVLYTAMTRKPTKKVFDESLKPLLSQRKRTFAALQRSGKNYRDLLLTLPLNTPTKLDIGPSETVMITLLDANHCPGSVMFLIEGKRGIVLHSGDIRAEPAAISQVVQNIHIAPYLFTESQQRKKLEAVYLDTASFIGTQVVPSKTELQSLITLLRPKNVYPTTLVPSLKGLDWACLPGVFAESLSSDGYETLRRSTLDGLKQLFPGIDLMPEGMEKRMERVLSKSGHPDVEHENAFGSDEVEWTEARLQRVKKTKEHIETYLLWLFGRRDTPTLAVAVNTFPAITSPTTTPAVDVNIPQGLCLTCANCSTCRPQPTYPSLRKFSETGVKSIENSNSYISNNMFKATLETLAQLHTTLKNSETSLGPRLTIIDSCRPHIVIPTRTAGGSLNRRLIQNTDHWRGNATTTSTNTSSSTATSQTPVTFAESDARERRRISKLKERDIRAQLAKLPPGFSKALVETKSKSGSQ</sequence>
<feature type="transmembrane region" description="Helical" evidence="10">
    <location>
        <begin position="749"/>
        <end position="775"/>
    </location>
</feature>
<evidence type="ECO:0000256" key="9">
    <source>
        <dbReference type="SAM" id="MobiDB-lite"/>
    </source>
</evidence>
<evidence type="ECO:0000256" key="7">
    <source>
        <dbReference type="ARBA" id="ARBA00022989"/>
    </source>
</evidence>
<dbReference type="InterPro" id="IPR004648">
    <property type="entry name" value="Oligpept_transpt"/>
</dbReference>
<dbReference type="SUPFAM" id="SSF56281">
    <property type="entry name" value="Metallo-hydrolase/oxidoreductase"/>
    <property type="match status" value="1"/>
</dbReference>
<gene>
    <name evidence="11" type="ORF">RHS04_02690</name>
</gene>
<dbReference type="NCBIfam" id="TIGR00728">
    <property type="entry name" value="OPT_sfam"/>
    <property type="match status" value="1"/>
</dbReference>
<dbReference type="Gene3D" id="2.60.120.260">
    <property type="entry name" value="Galactose-binding domain-like"/>
    <property type="match status" value="1"/>
</dbReference>
<feature type="transmembrane region" description="Helical" evidence="10">
    <location>
        <begin position="795"/>
        <end position="814"/>
    </location>
</feature>
<dbReference type="GO" id="GO:0015031">
    <property type="term" value="P:protein transport"/>
    <property type="evidence" value="ECO:0007669"/>
    <property type="project" value="UniProtKB-KW"/>
</dbReference>
<feature type="region of interest" description="Disordered" evidence="9">
    <location>
        <begin position="1"/>
        <end position="70"/>
    </location>
</feature>
<feature type="transmembrane region" description="Helical" evidence="10">
    <location>
        <begin position="438"/>
        <end position="459"/>
    </location>
</feature>
<feature type="transmembrane region" description="Helical" evidence="10">
    <location>
        <begin position="227"/>
        <end position="247"/>
    </location>
</feature>
<evidence type="ECO:0000256" key="10">
    <source>
        <dbReference type="SAM" id="Phobius"/>
    </source>
</evidence>
<organism evidence="11 12">
    <name type="scientific">Rhizoctonia solani</name>
    <dbReference type="NCBI Taxonomy" id="456999"/>
    <lineage>
        <taxon>Eukaryota</taxon>
        <taxon>Fungi</taxon>
        <taxon>Dikarya</taxon>
        <taxon>Basidiomycota</taxon>
        <taxon>Agaricomycotina</taxon>
        <taxon>Agaricomycetes</taxon>
        <taxon>Cantharellales</taxon>
        <taxon>Ceratobasidiaceae</taxon>
        <taxon>Rhizoctonia</taxon>
    </lineage>
</organism>
<evidence type="ECO:0000313" key="12">
    <source>
        <dbReference type="Proteomes" id="UP000650582"/>
    </source>
</evidence>
<dbReference type="GO" id="GO:0035673">
    <property type="term" value="F:oligopeptide transmembrane transporter activity"/>
    <property type="evidence" value="ECO:0007669"/>
    <property type="project" value="InterPro"/>
</dbReference>
<evidence type="ECO:0000256" key="1">
    <source>
        <dbReference type="ARBA" id="ARBA00004141"/>
    </source>
</evidence>
<dbReference type="Gene3D" id="3.60.15.10">
    <property type="entry name" value="Ribonuclease Z/Hydroxyacylglutathione hydrolase-like"/>
    <property type="match status" value="1"/>
</dbReference>
<feature type="transmembrane region" description="Helical" evidence="10">
    <location>
        <begin position="600"/>
        <end position="619"/>
    </location>
</feature>
<keyword evidence="6" id="KW-0653">Protein transport</keyword>
<keyword evidence="5" id="KW-0571">Peptide transport</keyword>
<evidence type="ECO:0000313" key="11">
    <source>
        <dbReference type="EMBL" id="KAF8682315.1"/>
    </source>
</evidence>
<name>A0A8H7LKW8_9AGAM</name>
<evidence type="ECO:0000256" key="2">
    <source>
        <dbReference type="ARBA" id="ARBA00008807"/>
    </source>
</evidence>
<feature type="transmembrane region" description="Helical" evidence="10">
    <location>
        <begin position="369"/>
        <end position="386"/>
    </location>
</feature>
<feature type="transmembrane region" description="Helical" evidence="10">
    <location>
        <begin position="708"/>
        <end position="737"/>
    </location>
</feature>
<dbReference type="GO" id="GO:0016020">
    <property type="term" value="C:membrane"/>
    <property type="evidence" value="ECO:0007669"/>
    <property type="project" value="UniProtKB-SubCell"/>
</dbReference>
<feature type="transmembrane region" description="Helical" evidence="10">
    <location>
        <begin position="518"/>
        <end position="539"/>
    </location>
</feature>
<feature type="transmembrane region" description="Helical" evidence="10">
    <location>
        <begin position="670"/>
        <end position="688"/>
    </location>
</feature>
<feature type="region of interest" description="Disordered" evidence="9">
    <location>
        <begin position="1563"/>
        <end position="1596"/>
    </location>
</feature>
<feature type="transmembrane region" description="Helical" evidence="10">
    <location>
        <begin position="293"/>
        <end position="316"/>
    </location>
</feature>
<keyword evidence="7 10" id="KW-1133">Transmembrane helix</keyword>
<keyword evidence="8 10" id="KW-0472">Membrane</keyword>
<evidence type="ECO:0000256" key="4">
    <source>
        <dbReference type="ARBA" id="ARBA00022692"/>
    </source>
</evidence>
<feature type="transmembrane region" description="Helical" evidence="10">
    <location>
        <begin position="194"/>
        <end position="215"/>
    </location>
</feature>
<evidence type="ECO:0000256" key="5">
    <source>
        <dbReference type="ARBA" id="ARBA00022856"/>
    </source>
</evidence>
<dbReference type="InterPro" id="IPR004813">
    <property type="entry name" value="OPT"/>
</dbReference>
<feature type="transmembrane region" description="Helical" evidence="10">
    <location>
        <begin position="1148"/>
        <end position="1171"/>
    </location>
</feature>
<feature type="compositionally biased region" description="Low complexity" evidence="9">
    <location>
        <begin position="1567"/>
        <end position="1582"/>
    </location>
</feature>
<reference evidence="11" key="1">
    <citation type="submission" date="2020-09" db="EMBL/GenBank/DDBJ databases">
        <title>Comparative genome analyses of four rice-infecting Rhizoctonia solani isolates reveal extensive enrichment of homogalacturonan modification genes.</title>
        <authorList>
            <person name="Lee D.-Y."/>
            <person name="Jeon J."/>
            <person name="Kim K.-T."/>
            <person name="Cheong K."/>
            <person name="Song H."/>
            <person name="Choi G."/>
            <person name="Ko J."/>
            <person name="Opiyo S.O."/>
            <person name="Zuo S."/>
            <person name="Madhav S."/>
            <person name="Lee Y.-H."/>
            <person name="Wang G.-L."/>
        </authorList>
    </citation>
    <scope>NUCLEOTIDE SEQUENCE</scope>
    <source>
        <strain evidence="11">AG1-IA YN-7</strain>
    </source>
</reference>
<feature type="transmembrane region" description="Helical" evidence="10">
    <location>
        <begin position="491"/>
        <end position="512"/>
    </location>
</feature>
<keyword evidence="3" id="KW-0813">Transport</keyword>
<dbReference type="Pfam" id="PF03169">
    <property type="entry name" value="OPT"/>
    <property type="match status" value="1"/>
</dbReference>
<feature type="transmembrane region" description="Helical" evidence="10">
    <location>
        <begin position="112"/>
        <end position="131"/>
    </location>
</feature>
<accession>A0A8H7LKW8</accession>
<feature type="transmembrane region" description="Helical" evidence="10">
    <location>
        <begin position="138"/>
        <end position="156"/>
    </location>
</feature>
<keyword evidence="4 10" id="KW-0812">Transmembrane</keyword>
<dbReference type="EMBL" id="JACYCC010000035">
    <property type="protein sequence ID" value="KAF8682315.1"/>
    <property type="molecule type" value="Genomic_DNA"/>
</dbReference>
<dbReference type="PANTHER" id="PTHR22601">
    <property type="entry name" value="ISP4 LIKE PROTEIN"/>
    <property type="match status" value="1"/>
</dbReference>
<protein>
    <submittedName>
        <fullName evidence="11">Peptide transporter MTD1</fullName>
    </submittedName>
</protein>
<evidence type="ECO:0000256" key="6">
    <source>
        <dbReference type="ARBA" id="ARBA00022927"/>
    </source>
</evidence>
<comment type="caution">
    <text evidence="11">The sequence shown here is derived from an EMBL/GenBank/DDBJ whole genome shotgun (WGS) entry which is preliminary data.</text>
</comment>
<proteinExistence type="inferred from homology"/>
<feature type="compositionally biased region" description="Basic and acidic residues" evidence="9">
    <location>
        <begin position="48"/>
        <end position="59"/>
    </location>
</feature>
<comment type="similarity">
    <text evidence="2">Belongs to the oligopeptide OPT transporter family.</text>
</comment>
<evidence type="ECO:0000256" key="3">
    <source>
        <dbReference type="ARBA" id="ARBA00022448"/>
    </source>
</evidence>
<dbReference type="InterPro" id="IPR036866">
    <property type="entry name" value="RibonucZ/Hydroxyglut_hydro"/>
</dbReference>